<evidence type="ECO:0000313" key="2">
    <source>
        <dbReference type="EMBL" id="VYS84353.1"/>
    </source>
</evidence>
<keyword evidence="1" id="KW-0812">Transmembrane</keyword>
<feature type="transmembrane region" description="Helical" evidence="1">
    <location>
        <begin position="21"/>
        <end position="42"/>
    </location>
</feature>
<dbReference type="EMBL" id="CACRTB010000007">
    <property type="protein sequence ID" value="VYS84353.1"/>
    <property type="molecule type" value="Genomic_DNA"/>
</dbReference>
<proteinExistence type="predicted"/>
<keyword evidence="1" id="KW-0472">Membrane</keyword>
<reference evidence="2" key="1">
    <citation type="submission" date="2019-11" db="EMBL/GenBank/DDBJ databases">
        <authorList>
            <person name="Feng L."/>
        </authorList>
    </citation>
    <scope>NUCLEOTIDE SEQUENCE</scope>
    <source>
        <strain evidence="2">BcaccaeLFYP20</strain>
    </source>
</reference>
<keyword evidence="1" id="KW-1133">Transmembrane helix</keyword>
<name>A0A6N2RSJ9_9BACE</name>
<evidence type="ECO:0000256" key="1">
    <source>
        <dbReference type="SAM" id="Phobius"/>
    </source>
</evidence>
<accession>A0A6N2RSJ9</accession>
<organism evidence="2">
    <name type="scientific">Bacteroides caccae</name>
    <dbReference type="NCBI Taxonomy" id="47678"/>
    <lineage>
        <taxon>Bacteria</taxon>
        <taxon>Pseudomonadati</taxon>
        <taxon>Bacteroidota</taxon>
        <taxon>Bacteroidia</taxon>
        <taxon>Bacteroidales</taxon>
        <taxon>Bacteroidaceae</taxon>
        <taxon>Bacteroides</taxon>
    </lineage>
</organism>
<gene>
    <name evidence="2" type="ORF">BCLFYP20_01260</name>
</gene>
<protein>
    <submittedName>
        <fullName evidence="2">Uncharacterized protein</fullName>
    </submittedName>
</protein>
<sequence length="47" mass="5591">MRYKCSMKFNNLKGIIRISCMIINSYIIIDLYVILYLAYQVLSKQVI</sequence>
<dbReference type="AlphaFoldDB" id="A0A6N2RSJ9"/>